<evidence type="ECO:0000313" key="3">
    <source>
        <dbReference type="EMBL" id="AFP42094.1"/>
    </source>
</evidence>
<keyword evidence="2" id="KW-1133">Transmembrane helix</keyword>
<feature type="compositionally biased region" description="Basic and acidic residues" evidence="1">
    <location>
        <begin position="8"/>
        <end position="21"/>
    </location>
</feature>
<proteinExistence type="predicted"/>
<evidence type="ECO:0000313" key="4">
    <source>
        <dbReference type="Proteomes" id="UP000006158"/>
    </source>
</evidence>
<dbReference type="Proteomes" id="UP000006158">
    <property type="component" value="Chromosome"/>
</dbReference>
<feature type="transmembrane region" description="Helical" evidence="2">
    <location>
        <begin position="361"/>
        <end position="380"/>
    </location>
</feature>
<feature type="compositionally biased region" description="Basic and acidic residues" evidence="1">
    <location>
        <begin position="78"/>
        <end position="88"/>
    </location>
</feature>
<keyword evidence="2" id="KW-0812">Transmembrane</keyword>
<organism evidence="3 4">
    <name type="scientific">Mycolicibacterium smegmatis (strain ATCC 700084 / mc(2)155)</name>
    <name type="common">Mycobacterium smegmatis</name>
    <dbReference type="NCBI Taxonomy" id="246196"/>
    <lineage>
        <taxon>Bacteria</taxon>
        <taxon>Bacillati</taxon>
        <taxon>Actinomycetota</taxon>
        <taxon>Actinomycetes</taxon>
        <taxon>Mycobacteriales</taxon>
        <taxon>Mycobacteriaceae</taxon>
        <taxon>Mycolicibacterium</taxon>
    </lineage>
</organism>
<sequence>MTRGSVHGPEEIRHGNCREGSARVTRRPRGIGASIDAARAESSARRELACPASADACTSRGRPAAGSRGDPSQVTSEPPERPTTDRRQPWSMATKIAFRFCFVYFGLFCLVFAQILFVFTGFVGRWLPDRAILWQMVLLDPLLSWVGRTVFGVDATLNLDSGSGDQLVIWLLVFCLFTLAVVATVIWSVLDRARADYTRLWAWFLTFLRLCVAGQMLFYGIAKLIPTQMPAPGLATLLRPYGEFSPASVLWLQVGSSYPYEMVLGAVEVLAGILLFVPRTATLGALVGLVSMAQVFLLNMTFDVPVKILSGHLLLMSFVLLAPQVRRLVDLFVLQRPVGPLSQPELFDDPRSRRISTRVQAVLGVWALIGCVVITGSGWFEYGGGRDKHELYGIWAVSEFVVDGKPLPPLTTDQTRWKHVVFDEPGVLTYQRMDGALVPAPAEFDDGTIAVSDDQGGTVADFRVSRPDPQHLELDGRVAGRPAHITLEEVDPNGFTLRNRGFHWVQEYPYFR</sequence>
<reference evidence="3 4" key="1">
    <citation type="journal article" date="2007" name="Genome Biol.">
        <title>Interrupted coding sequences in Mycobacterium smegmatis: authentic mutations or sequencing errors?</title>
        <authorList>
            <person name="Deshayes C."/>
            <person name="Perrodou E."/>
            <person name="Gallien S."/>
            <person name="Euphrasie D."/>
            <person name="Schaeffer C."/>
            <person name="Van-Dorsselaer A."/>
            <person name="Poch O."/>
            <person name="Lecompte O."/>
            <person name="Reyrat J.M."/>
        </authorList>
    </citation>
    <scope>NUCLEOTIDE SEQUENCE [LARGE SCALE GENOMIC DNA]</scope>
    <source>
        <strain evidence="4">ATCC 700084 / mc(2)155</strain>
    </source>
</reference>
<protein>
    <recommendedName>
        <fullName evidence="5">DoxX family protein</fullName>
    </recommendedName>
</protein>
<dbReference type="KEGG" id="msg:MSMEI_5659"/>
<feature type="transmembrane region" description="Helical" evidence="2">
    <location>
        <begin position="167"/>
        <end position="190"/>
    </location>
</feature>
<evidence type="ECO:0008006" key="5">
    <source>
        <dbReference type="Google" id="ProtNLM"/>
    </source>
</evidence>
<evidence type="ECO:0000256" key="2">
    <source>
        <dbReference type="SAM" id="Phobius"/>
    </source>
</evidence>
<dbReference type="AlphaFoldDB" id="I7GFR8"/>
<feature type="region of interest" description="Disordered" evidence="1">
    <location>
        <begin position="1"/>
        <end position="33"/>
    </location>
</feature>
<reference evidence="3 4" key="2">
    <citation type="journal article" date="2009" name="Genome Res.">
        <title>Ortho-proteogenomics: multiple proteomes investigation through orthology and a new MS-based protocol.</title>
        <authorList>
            <person name="Gallien S."/>
            <person name="Perrodou E."/>
            <person name="Carapito C."/>
            <person name="Deshayes C."/>
            <person name="Reyrat J.M."/>
            <person name="Van Dorsselaer A."/>
            <person name="Poch O."/>
            <person name="Schaeffer C."/>
            <person name="Lecompte O."/>
        </authorList>
    </citation>
    <scope>NUCLEOTIDE SEQUENCE [LARGE SCALE GENOMIC DNA]</scope>
    <source>
        <strain evidence="4">ATCC 700084 / mc(2)155</strain>
    </source>
</reference>
<name>I7GFR8_MYCS2</name>
<gene>
    <name evidence="3" type="ordered locus">MSMEI_5659</name>
</gene>
<dbReference type="EMBL" id="CP001663">
    <property type="protein sequence ID" value="AFP42094.1"/>
    <property type="molecule type" value="Genomic_DNA"/>
</dbReference>
<keyword evidence="2" id="KW-0472">Membrane</keyword>
<feature type="transmembrane region" description="Helical" evidence="2">
    <location>
        <begin position="202"/>
        <end position="222"/>
    </location>
</feature>
<feature type="transmembrane region" description="Helical" evidence="2">
    <location>
        <begin position="96"/>
        <end position="119"/>
    </location>
</feature>
<accession>I7GFR8</accession>
<evidence type="ECO:0000256" key="1">
    <source>
        <dbReference type="SAM" id="MobiDB-lite"/>
    </source>
</evidence>
<feature type="region of interest" description="Disordered" evidence="1">
    <location>
        <begin position="51"/>
        <end position="88"/>
    </location>
</feature>
<dbReference type="PATRIC" id="fig|246196.56.peg.5783"/>